<comment type="similarity">
    <text evidence="2">Belongs to the glycosyl hydrolase 29 family.</text>
</comment>
<dbReference type="PIRSF" id="PIRSF001092">
    <property type="entry name" value="Alpha-L-fucosidase"/>
    <property type="match status" value="1"/>
</dbReference>
<keyword evidence="4 9" id="KW-0732">Signal</keyword>
<dbReference type="GO" id="GO:0004560">
    <property type="term" value="F:alpha-L-fucosidase activity"/>
    <property type="evidence" value="ECO:0007669"/>
    <property type="project" value="InterPro"/>
</dbReference>
<dbReference type="EMBL" id="RCXL01000001">
    <property type="protein sequence ID" value="RYT78175.1"/>
    <property type="molecule type" value="Genomic_DNA"/>
</dbReference>
<feature type="site" description="May be important for catalysis" evidence="7">
    <location>
        <position position="296"/>
    </location>
</feature>
<dbReference type="PANTHER" id="PTHR10030">
    <property type="entry name" value="ALPHA-L-FUCOSIDASE"/>
    <property type="match status" value="1"/>
</dbReference>
<evidence type="ECO:0000256" key="6">
    <source>
        <dbReference type="ARBA" id="ARBA00023295"/>
    </source>
</evidence>
<feature type="chain" id="PRO_5020674317" description="alpha-L-fucosidase" evidence="9">
    <location>
        <begin position="21"/>
        <end position="495"/>
    </location>
</feature>
<feature type="region of interest" description="Disordered" evidence="8">
    <location>
        <begin position="476"/>
        <end position="495"/>
    </location>
</feature>
<dbReference type="RefSeq" id="WP_118364355.1">
    <property type="nucleotide sequence ID" value="NZ_JADNCV010000005.1"/>
</dbReference>
<keyword evidence="15" id="KW-1185">Reference proteome</keyword>
<organism evidence="13 14">
    <name type="scientific">Bacteroides eggerthii</name>
    <dbReference type="NCBI Taxonomy" id="28111"/>
    <lineage>
        <taxon>Bacteria</taxon>
        <taxon>Pseudomonadati</taxon>
        <taxon>Bacteroidota</taxon>
        <taxon>Bacteroidia</taxon>
        <taxon>Bacteroidales</taxon>
        <taxon>Bacteroidaceae</taxon>
        <taxon>Bacteroides</taxon>
    </lineage>
</organism>
<dbReference type="AlphaFoldDB" id="A0A4Q5H987"/>
<proteinExistence type="inferred from homology"/>
<feature type="signal peptide" evidence="9">
    <location>
        <begin position="1"/>
        <end position="20"/>
    </location>
</feature>
<evidence type="ECO:0000313" key="13">
    <source>
        <dbReference type="EMBL" id="RYT78175.1"/>
    </source>
</evidence>
<evidence type="ECO:0000256" key="3">
    <source>
        <dbReference type="ARBA" id="ARBA00012662"/>
    </source>
</evidence>
<dbReference type="Gene3D" id="2.60.40.1180">
    <property type="entry name" value="Golgi alpha-mannosidase II"/>
    <property type="match status" value="1"/>
</dbReference>
<name>A0A4Q5H987_9BACE</name>
<dbReference type="GO" id="GO:0006004">
    <property type="term" value="P:fucose metabolic process"/>
    <property type="evidence" value="ECO:0007669"/>
    <property type="project" value="InterPro"/>
</dbReference>
<dbReference type="InterPro" id="IPR017853">
    <property type="entry name" value="GH"/>
</dbReference>
<dbReference type="InterPro" id="IPR016286">
    <property type="entry name" value="FUC_metazoa-typ"/>
</dbReference>
<evidence type="ECO:0000256" key="8">
    <source>
        <dbReference type="SAM" id="MobiDB-lite"/>
    </source>
</evidence>
<evidence type="ECO:0000256" key="2">
    <source>
        <dbReference type="ARBA" id="ARBA00007951"/>
    </source>
</evidence>
<sequence>MKKLLLLLLTLTLSLQGSLAQTTEQDRKMKWWREARFGMFIHWGPYSILGGVYNDYLQRLGGTEWIMNRCKIPVKEYRAITRTFNPVKYDAEAWVKMAKDAGMKYLVITTKHHDGFAMFKSNASRYNIVDFTPYGKDILDALAKACRKHDMKLGFYYSQIQDWNNPGGTTHRRPMSQGWPNPKAEEIDAYTLAHNGSWDPLQQTATLEEYFDNVAIPQIKELLTNYGDIAVFFWDTPSGMPEKYAQKISNLFKDHPHIITNDRLIRGNEKYTGDYKTPEQTIPTLKQLDGTDWETCMTLNDSWGYKKRGCTWKTSRTLILNLIDIVSKGGNYLLNIAPDGEGSIPEINYRRLKDIGNWMKKYGESIYGTERVQTDEPKWGRCTQKIAGNRTYVYLHVIDWPEDGQLLFRLYEDAASATLLHNGHPLKFKNTHDGIYIDLPKEAPDQYASVIKLEFNKKLPQIKIKPMNTTNYEIVDENNKKDKENAQIQKPILQN</sequence>
<reference evidence="13 14" key="2">
    <citation type="journal article" date="2019" name="Science, e1252229">
        <title>Invertible promoters mediate bacterial phase variation, antibiotic resistance, and host adaptation in the gut.</title>
        <authorList>
            <person name="Jiang X."/>
            <person name="Hall A.B."/>
            <person name="Arthur T.D."/>
            <person name="Plichta D.R."/>
            <person name="Covington C.T."/>
            <person name="Poyet M."/>
            <person name="Crothers J."/>
            <person name="Moses P.L."/>
            <person name="Tolonen A.C."/>
            <person name="Vlamakis H."/>
            <person name="Alm E.J."/>
            <person name="Xavier R.J."/>
        </authorList>
    </citation>
    <scope>NUCLEOTIDE SEQUENCE [LARGE SCALE GENOMIC DNA]</scope>
    <source>
        <strain evidence="14">bj_0095</strain>
        <strain evidence="13">Bj_0095</strain>
    </source>
</reference>
<evidence type="ECO:0000313" key="15">
    <source>
        <dbReference type="Proteomes" id="UP000335496"/>
    </source>
</evidence>
<reference evidence="12 15" key="1">
    <citation type="journal article" date="2019" name="Nat. Med.">
        <title>A library of human gut bacterial isolates paired with longitudinal multiomics data enables mechanistic microbiome research.</title>
        <authorList>
            <person name="Poyet M."/>
            <person name="Groussin M."/>
            <person name="Gibbons S.M."/>
            <person name="Avila-Pacheco J."/>
            <person name="Jiang X."/>
            <person name="Kearney S.M."/>
            <person name="Perrotta A.R."/>
            <person name="Berdy B."/>
            <person name="Zhao S."/>
            <person name="Lieberman T.D."/>
            <person name="Swanson P.K."/>
            <person name="Smith M."/>
            <person name="Roesemann S."/>
            <person name="Alexander J.E."/>
            <person name="Rich S.A."/>
            <person name="Livny J."/>
            <person name="Vlamakis H."/>
            <person name="Clish C."/>
            <person name="Bullock K."/>
            <person name="Deik A."/>
            <person name="Scott J."/>
            <person name="Pierce K.A."/>
            <person name="Xavier R.J."/>
            <person name="Alm E.J."/>
        </authorList>
    </citation>
    <scope>NUCLEOTIDE SEQUENCE [LARGE SCALE GENOMIC DNA]</scope>
    <source>
        <strain evidence="12 15">BIOML-A1</strain>
    </source>
</reference>
<feature type="domain" description="Glycoside hydrolase family 29 N-terminal" evidence="10">
    <location>
        <begin position="22"/>
        <end position="364"/>
    </location>
</feature>
<dbReference type="Pfam" id="PF01120">
    <property type="entry name" value="Alpha_L_fucos"/>
    <property type="match status" value="1"/>
</dbReference>
<dbReference type="InterPro" id="IPR013780">
    <property type="entry name" value="Glyco_hydro_b"/>
</dbReference>
<evidence type="ECO:0000313" key="14">
    <source>
        <dbReference type="Proteomes" id="UP000291917"/>
    </source>
</evidence>
<dbReference type="EC" id="3.2.1.51" evidence="3"/>
<dbReference type="Pfam" id="PF16757">
    <property type="entry name" value="Fucosidase_C"/>
    <property type="match status" value="1"/>
</dbReference>
<comment type="caution">
    <text evidence="13">The sequence shown here is derived from an EMBL/GenBank/DDBJ whole genome shotgun (WGS) entry which is preliminary data.</text>
</comment>
<evidence type="ECO:0000313" key="12">
    <source>
        <dbReference type="EMBL" id="KAA5277260.1"/>
    </source>
</evidence>
<evidence type="ECO:0000256" key="9">
    <source>
        <dbReference type="SAM" id="SignalP"/>
    </source>
</evidence>
<dbReference type="InterPro" id="IPR057739">
    <property type="entry name" value="Glyco_hydro_29_N"/>
</dbReference>
<dbReference type="PANTHER" id="PTHR10030:SF37">
    <property type="entry name" value="ALPHA-L-FUCOSIDASE-RELATED"/>
    <property type="match status" value="1"/>
</dbReference>
<dbReference type="InterPro" id="IPR000933">
    <property type="entry name" value="Glyco_hydro_29"/>
</dbReference>
<dbReference type="GO" id="GO:0005764">
    <property type="term" value="C:lysosome"/>
    <property type="evidence" value="ECO:0007669"/>
    <property type="project" value="TreeGrafter"/>
</dbReference>
<comment type="function">
    <text evidence="1">Alpha-L-fucosidase is responsible for hydrolyzing the alpha-1,6-linked fucose joined to the reducing-end N-acetylglucosamine of the carbohydrate moieties of glycoproteins.</text>
</comment>
<feature type="domain" description="Alpha-L-fucosidase C-terminal" evidence="11">
    <location>
        <begin position="389"/>
        <end position="453"/>
    </location>
</feature>
<protein>
    <recommendedName>
        <fullName evidence="3">alpha-L-fucosidase</fullName>
        <ecNumber evidence="3">3.2.1.51</ecNumber>
    </recommendedName>
</protein>
<evidence type="ECO:0000256" key="5">
    <source>
        <dbReference type="ARBA" id="ARBA00022801"/>
    </source>
</evidence>
<dbReference type="SMART" id="SM00812">
    <property type="entry name" value="Alpha_L_fucos"/>
    <property type="match status" value="1"/>
</dbReference>
<evidence type="ECO:0000256" key="1">
    <source>
        <dbReference type="ARBA" id="ARBA00004071"/>
    </source>
</evidence>
<evidence type="ECO:0000256" key="4">
    <source>
        <dbReference type="ARBA" id="ARBA00022729"/>
    </source>
</evidence>
<dbReference type="Gene3D" id="3.20.20.80">
    <property type="entry name" value="Glycosidases"/>
    <property type="match status" value="1"/>
</dbReference>
<keyword evidence="5" id="KW-0378">Hydrolase</keyword>
<evidence type="ECO:0000259" key="10">
    <source>
        <dbReference type="Pfam" id="PF01120"/>
    </source>
</evidence>
<dbReference type="InterPro" id="IPR031919">
    <property type="entry name" value="Fucosidase_C"/>
</dbReference>
<dbReference type="Proteomes" id="UP000291917">
    <property type="component" value="Unassembled WGS sequence"/>
</dbReference>
<dbReference type="SUPFAM" id="SSF51445">
    <property type="entry name" value="(Trans)glycosidases"/>
    <property type="match status" value="1"/>
</dbReference>
<dbReference type="GO" id="GO:0016139">
    <property type="term" value="P:glycoside catabolic process"/>
    <property type="evidence" value="ECO:0007669"/>
    <property type="project" value="TreeGrafter"/>
</dbReference>
<dbReference type="EMBL" id="VVZX01000001">
    <property type="protein sequence ID" value="KAA5277260.1"/>
    <property type="molecule type" value="Genomic_DNA"/>
</dbReference>
<evidence type="ECO:0000256" key="7">
    <source>
        <dbReference type="PIRSR" id="PIRSR001092-1"/>
    </source>
</evidence>
<keyword evidence="6" id="KW-0326">Glycosidase</keyword>
<evidence type="ECO:0000259" key="11">
    <source>
        <dbReference type="Pfam" id="PF16757"/>
    </source>
</evidence>
<dbReference type="Proteomes" id="UP000335496">
    <property type="component" value="Unassembled WGS sequence"/>
</dbReference>
<feature type="compositionally biased region" description="Polar residues" evidence="8">
    <location>
        <begin position="486"/>
        <end position="495"/>
    </location>
</feature>
<gene>
    <name evidence="13" type="ORF">EAJ03_00345</name>
    <name evidence="12" type="ORF">F2Z23_00335</name>
</gene>
<accession>A0A4Q5H987</accession>